<dbReference type="AlphaFoldDB" id="A0A0L9T4V1"/>
<evidence type="ECO:0000313" key="3">
    <source>
        <dbReference type="EMBL" id="KOM25630.1"/>
    </source>
</evidence>
<evidence type="ECO:0000313" key="4">
    <source>
        <dbReference type="Proteomes" id="UP000053144"/>
    </source>
</evidence>
<proteinExistence type="predicted"/>
<dbReference type="Pfam" id="PF20167">
    <property type="entry name" value="Transposase_32"/>
    <property type="match status" value="1"/>
</dbReference>
<feature type="compositionally biased region" description="Basic and acidic residues" evidence="1">
    <location>
        <begin position="10"/>
        <end position="23"/>
    </location>
</feature>
<gene>
    <name evidence="3" type="ORF">LR48_Vigan147s000500</name>
</gene>
<dbReference type="EMBL" id="KQ258276">
    <property type="protein sequence ID" value="KOM25630.1"/>
    <property type="molecule type" value="Genomic_DNA"/>
</dbReference>
<name>A0A0L9T4V1_PHAAN</name>
<organism evidence="3 4">
    <name type="scientific">Phaseolus angularis</name>
    <name type="common">Azuki bean</name>
    <name type="synonym">Vigna angularis</name>
    <dbReference type="NCBI Taxonomy" id="3914"/>
    <lineage>
        <taxon>Eukaryota</taxon>
        <taxon>Viridiplantae</taxon>
        <taxon>Streptophyta</taxon>
        <taxon>Embryophyta</taxon>
        <taxon>Tracheophyta</taxon>
        <taxon>Spermatophyta</taxon>
        <taxon>Magnoliopsida</taxon>
        <taxon>eudicotyledons</taxon>
        <taxon>Gunneridae</taxon>
        <taxon>Pentapetalae</taxon>
        <taxon>rosids</taxon>
        <taxon>fabids</taxon>
        <taxon>Fabales</taxon>
        <taxon>Fabaceae</taxon>
        <taxon>Papilionoideae</taxon>
        <taxon>50 kb inversion clade</taxon>
        <taxon>NPAAA clade</taxon>
        <taxon>indigoferoid/millettioid clade</taxon>
        <taxon>Phaseoleae</taxon>
        <taxon>Vigna</taxon>
    </lineage>
</organism>
<dbReference type="InterPro" id="IPR046796">
    <property type="entry name" value="Transposase_32_dom"/>
</dbReference>
<reference evidence="4" key="1">
    <citation type="journal article" date="2015" name="Proc. Natl. Acad. Sci. U.S.A.">
        <title>Genome sequencing of adzuki bean (Vigna angularis) provides insight into high starch and low fat accumulation and domestication.</title>
        <authorList>
            <person name="Yang K."/>
            <person name="Tian Z."/>
            <person name="Chen C."/>
            <person name="Luo L."/>
            <person name="Zhao B."/>
            <person name="Wang Z."/>
            <person name="Yu L."/>
            <person name="Li Y."/>
            <person name="Sun Y."/>
            <person name="Li W."/>
            <person name="Chen Y."/>
            <person name="Li Y."/>
            <person name="Zhang Y."/>
            <person name="Ai D."/>
            <person name="Zhao J."/>
            <person name="Shang C."/>
            <person name="Ma Y."/>
            <person name="Wu B."/>
            <person name="Wang M."/>
            <person name="Gao L."/>
            <person name="Sun D."/>
            <person name="Zhang P."/>
            <person name="Guo F."/>
            <person name="Wang W."/>
            <person name="Li Y."/>
            <person name="Wang J."/>
            <person name="Varshney R.K."/>
            <person name="Wang J."/>
            <person name="Ling H.Q."/>
            <person name="Wan P."/>
        </authorList>
    </citation>
    <scope>NUCLEOTIDE SEQUENCE</scope>
    <source>
        <strain evidence="4">cv. Jingnong 6</strain>
    </source>
</reference>
<sequence>MASSSGKRIKTIERKDKEPERSYANKFFSRKHERHFKVVQDRRLLMERKAELIPNFAPQFGEQLENTNRGRLPTLPTPANIAVVKEFYTNARRLGDHPTKDYLSYVRGHTIRYDLDSINRFLDTE</sequence>
<feature type="region of interest" description="Disordered" evidence="1">
    <location>
        <begin position="1"/>
        <end position="23"/>
    </location>
</feature>
<accession>A0A0L9T4V1</accession>
<protein>
    <recommendedName>
        <fullName evidence="2">Putative plant transposon protein domain-containing protein</fullName>
    </recommendedName>
</protein>
<evidence type="ECO:0000259" key="2">
    <source>
        <dbReference type="Pfam" id="PF20167"/>
    </source>
</evidence>
<dbReference type="Proteomes" id="UP000053144">
    <property type="component" value="Unassembled WGS sequence"/>
</dbReference>
<dbReference type="Gramene" id="KOM25630">
    <property type="protein sequence ID" value="KOM25630"/>
    <property type="gene ID" value="LR48_Vigan147s000500"/>
</dbReference>
<feature type="domain" description="Putative plant transposon protein" evidence="2">
    <location>
        <begin position="71"/>
        <end position="122"/>
    </location>
</feature>
<evidence type="ECO:0000256" key="1">
    <source>
        <dbReference type="SAM" id="MobiDB-lite"/>
    </source>
</evidence>